<dbReference type="EMBL" id="VFNV01000001">
    <property type="protein sequence ID" value="TQK76722.1"/>
    <property type="molecule type" value="Genomic_DNA"/>
</dbReference>
<dbReference type="AlphaFoldDB" id="A0A542SQ49"/>
<keyword evidence="1" id="KW-0472">Membrane</keyword>
<feature type="transmembrane region" description="Helical" evidence="1">
    <location>
        <begin position="21"/>
        <end position="41"/>
    </location>
</feature>
<protein>
    <submittedName>
        <fullName evidence="2">Membrane protein DedA with SNARE-associated domain</fullName>
    </submittedName>
</protein>
<name>A0A542SQ49_9MICO</name>
<evidence type="ECO:0000313" key="3">
    <source>
        <dbReference type="Proteomes" id="UP000316181"/>
    </source>
</evidence>
<feature type="transmembrane region" description="Helical" evidence="1">
    <location>
        <begin position="152"/>
        <end position="173"/>
    </location>
</feature>
<evidence type="ECO:0000313" key="2">
    <source>
        <dbReference type="EMBL" id="TQK76722.1"/>
    </source>
</evidence>
<keyword evidence="3" id="KW-1185">Reference proteome</keyword>
<feature type="transmembrane region" description="Helical" evidence="1">
    <location>
        <begin position="91"/>
        <end position="112"/>
    </location>
</feature>
<comment type="caution">
    <text evidence="2">The sequence shown here is derived from an EMBL/GenBank/DDBJ whole genome shotgun (WGS) entry which is preliminary data.</text>
</comment>
<reference evidence="2 3" key="1">
    <citation type="submission" date="2019-06" db="EMBL/GenBank/DDBJ databases">
        <title>Sequencing the genomes of 1000 actinobacteria strains.</title>
        <authorList>
            <person name="Klenk H.-P."/>
        </authorList>
    </citation>
    <scope>NUCLEOTIDE SEQUENCE [LARGE SCALE GENOMIC DNA]</scope>
    <source>
        <strain evidence="2 3">DSM 10596</strain>
    </source>
</reference>
<dbReference type="Proteomes" id="UP000316181">
    <property type="component" value="Unassembled WGS sequence"/>
</dbReference>
<keyword evidence="1" id="KW-1133">Transmembrane helix</keyword>
<evidence type="ECO:0000256" key="1">
    <source>
        <dbReference type="SAM" id="Phobius"/>
    </source>
</evidence>
<keyword evidence="1" id="KW-0812">Transmembrane</keyword>
<feature type="transmembrane region" description="Helical" evidence="1">
    <location>
        <begin position="124"/>
        <end position="146"/>
    </location>
</feature>
<proteinExistence type="predicted"/>
<organism evidence="2 3">
    <name type="scientific">Rarobacter incanus</name>
    <dbReference type="NCBI Taxonomy" id="153494"/>
    <lineage>
        <taxon>Bacteria</taxon>
        <taxon>Bacillati</taxon>
        <taxon>Actinomycetota</taxon>
        <taxon>Actinomycetes</taxon>
        <taxon>Micrococcales</taxon>
        <taxon>Rarobacteraceae</taxon>
        <taxon>Rarobacter</taxon>
    </lineage>
</organism>
<sequence>MIRQYARTVHQAVSVPGVPDAAPLWVTLGALFLIVLARSHATYWIARAASKGTDAAVHSTRSGRFARFRALIDAPSTARAMTLIHRFGPPAVTAAYITVGFQTAILVAAGLVRMPYGRFTLASLPGAAAWAAIWGTIGFAVFWGAVRAGMGQPAAIAAVGIGCAIVVVAVIVARRRRRD</sequence>
<accession>A0A542SQ49</accession>
<gene>
    <name evidence="2" type="ORF">FB389_1412</name>
</gene>